<dbReference type="AlphaFoldDB" id="A0A1W1VJ77"/>
<evidence type="ECO:0000256" key="5">
    <source>
        <dbReference type="PIRSR" id="PIRSR606225-1"/>
    </source>
</evidence>
<evidence type="ECO:0000256" key="1">
    <source>
        <dbReference type="ARBA" id="ARBA00000073"/>
    </source>
</evidence>
<dbReference type="GO" id="GO:0003723">
    <property type="term" value="F:RNA binding"/>
    <property type="evidence" value="ECO:0007669"/>
    <property type="project" value="UniProtKB-KW"/>
</dbReference>
<dbReference type="SMART" id="SM00363">
    <property type="entry name" value="S4"/>
    <property type="match status" value="1"/>
</dbReference>
<dbReference type="InterPro" id="IPR006224">
    <property type="entry name" value="PsdUridine_synth_RluA-like_CS"/>
</dbReference>
<comment type="function">
    <text evidence="7">Responsible for synthesis of pseudouridine from uracil.</text>
</comment>
<dbReference type="RefSeq" id="WP_084053787.1">
    <property type="nucleotide sequence ID" value="NZ_FWWT01000022.1"/>
</dbReference>
<dbReference type="InterPro" id="IPR002942">
    <property type="entry name" value="S4_RNA-bd"/>
</dbReference>
<dbReference type="CDD" id="cd00165">
    <property type="entry name" value="S4"/>
    <property type="match status" value="1"/>
</dbReference>
<comment type="similarity">
    <text evidence="2 7">Belongs to the pseudouridine synthase RluA family.</text>
</comment>
<proteinExistence type="inferred from homology"/>
<feature type="active site" evidence="5">
    <location>
        <position position="138"/>
    </location>
</feature>
<dbReference type="PANTHER" id="PTHR21600:SF44">
    <property type="entry name" value="RIBOSOMAL LARGE SUBUNIT PSEUDOURIDINE SYNTHASE D"/>
    <property type="match status" value="1"/>
</dbReference>
<dbReference type="SUPFAM" id="SSF55174">
    <property type="entry name" value="Alpha-L RNA-binding motif"/>
    <property type="match status" value="1"/>
</dbReference>
<protein>
    <recommendedName>
        <fullName evidence="7">Pseudouridine synthase</fullName>
        <ecNumber evidence="7">5.4.99.-</ecNumber>
    </recommendedName>
</protein>
<organism evidence="9 10">
    <name type="scientific">Desulfonispora thiosulfatigenes DSM 11270</name>
    <dbReference type="NCBI Taxonomy" id="656914"/>
    <lineage>
        <taxon>Bacteria</taxon>
        <taxon>Bacillati</taxon>
        <taxon>Bacillota</taxon>
        <taxon>Clostridia</taxon>
        <taxon>Eubacteriales</taxon>
        <taxon>Peptococcaceae</taxon>
        <taxon>Desulfonispora</taxon>
    </lineage>
</organism>
<dbReference type="PROSITE" id="PS50889">
    <property type="entry name" value="S4"/>
    <property type="match status" value="1"/>
</dbReference>
<evidence type="ECO:0000313" key="10">
    <source>
        <dbReference type="Proteomes" id="UP000192731"/>
    </source>
</evidence>
<dbReference type="NCBIfam" id="TIGR00005">
    <property type="entry name" value="rluA_subfam"/>
    <property type="match status" value="1"/>
</dbReference>
<evidence type="ECO:0000256" key="6">
    <source>
        <dbReference type="PROSITE-ProRule" id="PRU00182"/>
    </source>
</evidence>
<keyword evidence="4 7" id="KW-0413">Isomerase</keyword>
<dbReference type="PANTHER" id="PTHR21600">
    <property type="entry name" value="MITOCHONDRIAL RNA PSEUDOURIDINE SYNTHASE"/>
    <property type="match status" value="1"/>
</dbReference>
<dbReference type="Gene3D" id="3.10.290.10">
    <property type="entry name" value="RNA-binding S4 domain"/>
    <property type="match status" value="1"/>
</dbReference>
<dbReference type="InterPro" id="IPR006225">
    <property type="entry name" value="PsdUridine_synth_RluC/D"/>
</dbReference>
<dbReference type="EC" id="5.4.99.-" evidence="7"/>
<evidence type="ECO:0000313" key="9">
    <source>
        <dbReference type="EMBL" id="SMB93280.1"/>
    </source>
</evidence>
<dbReference type="GO" id="GO:0000455">
    <property type="term" value="P:enzyme-directed rRNA pseudouridine synthesis"/>
    <property type="evidence" value="ECO:0007669"/>
    <property type="project" value="TreeGrafter"/>
</dbReference>
<dbReference type="GO" id="GO:0120159">
    <property type="term" value="F:rRNA pseudouridine synthase activity"/>
    <property type="evidence" value="ECO:0007669"/>
    <property type="project" value="UniProtKB-ARBA"/>
</dbReference>
<dbReference type="Proteomes" id="UP000192731">
    <property type="component" value="Unassembled WGS sequence"/>
</dbReference>
<dbReference type="OrthoDB" id="9807829at2"/>
<evidence type="ECO:0000256" key="4">
    <source>
        <dbReference type="ARBA" id="ARBA00023235"/>
    </source>
</evidence>
<keyword evidence="10" id="KW-1185">Reference proteome</keyword>
<comment type="catalytic activity">
    <reaction evidence="1 7">
        <text>a uridine in RNA = a pseudouridine in RNA</text>
        <dbReference type="Rhea" id="RHEA:48348"/>
        <dbReference type="Rhea" id="RHEA-COMP:12068"/>
        <dbReference type="Rhea" id="RHEA-COMP:12069"/>
        <dbReference type="ChEBI" id="CHEBI:65314"/>
        <dbReference type="ChEBI" id="CHEBI:65315"/>
    </reaction>
</comment>
<dbReference type="InterPro" id="IPR050188">
    <property type="entry name" value="RluA_PseudoU_synthase"/>
</dbReference>
<reference evidence="9 10" key="1">
    <citation type="submission" date="2017-04" db="EMBL/GenBank/DDBJ databases">
        <authorList>
            <person name="Afonso C.L."/>
            <person name="Miller P.J."/>
            <person name="Scott M.A."/>
            <person name="Spackman E."/>
            <person name="Goraichik I."/>
            <person name="Dimitrov K.M."/>
            <person name="Suarez D.L."/>
            <person name="Swayne D.E."/>
        </authorList>
    </citation>
    <scope>NUCLEOTIDE SEQUENCE [LARGE SCALE GENOMIC DNA]</scope>
    <source>
        <strain evidence="9 10">DSM 11270</strain>
    </source>
</reference>
<dbReference type="InterPro" id="IPR036986">
    <property type="entry name" value="S4_RNA-bd_sf"/>
</dbReference>
<dbReference type="CDD" id="cd02869">
    <property type="entry name" value="PseudoU_synth_RluA_like"/>
    <property type="match status" value="1"/>
</dbReference>
<dbReference type="Gene3D" id="3.30.2350.10">
    <property type="entry name" value="Pseudouridine synthase"/>
    <property type="match status" value="1"/>
</dbReference>
<dbReference type="EMBL" id="FWWT01000022">
    <property type="protein sequence ID" value="SMB93280.1"/>
    <property type="molecule type" value="Genomic_DNA"/>
</dbReference>
<gene>
    <name evidence="9" type="ORF">SAMN00017405_0011</name>
</gene>
<dbReference type="InterPro" id="IPR020103">
    <property type="entry name" value="PsdUridine_synth_cat_dom_sf"/>
</dbReference>
<dbReference type="PROSITE" id="PS01129">
    <property type="entry name" value="PSI_RLU"/>
    <property type="match status" value="1"/>
</dbReference>
<dbReference type="STRING" id="656914.SAMN00017405_0011"/>
<dbReference type="Pfam" id="PF00849">
    <property type="entry name" value="PseudoU_synth_2"/>
    <property type="match status" value="1"/>
</dbReference>
<dbReference type="FunFam" id="3.30.2350.10:FF:000006">
    <property type="entry name" value="Pseudouridine synthase"/>
    <property type="match status" value="1"/>
</dbReference>
<sequence>MQEIFLKGSEENEGQRLDAFLSENIEEISRSYIQKLIKDENIKVNNQPVKSNYKIKATDSIIAIIPEPETIDIKAEEIPLDIIYEDDDVLVINKAVGMVVHPAVGNYTQTLVNALLYHCKDLSGINGKLRPGIVHRIDKDTSGLLMVAKNDHAHQGLANQLKDHSVDRAYMALVHGVVTEPGGIIDAPIGRHPNDRQKMAVTLKNSKEAVTKYYVKERFTKYTLVECKLETGRTHQIRVHMSYINHPLVGDITYGWKKNNLGLNGQALHAYMLGFVHPRTGEKLNFTVPMPDYFQNTLSELRKEEE</sequence>
<evidence type="ECO:0000256" key="7">
    <source>
        <dbReference type="RuleBase" id="RU362028"/>
    </source>
</evidence>
<name>A0A1W1VJ77_DESTI</name>
<accession>A0A1W1VJ77</accession>
<dbReference type="SUPFAM" id="SSF55120">
    <property type="entry name" value="Pseudouridine synthase"/>
    <property type="match status" value="1"/>
</dbReference>
<keyword evidence="3 6" id="KW-0694">RNA-binding</keyword>
<evidence type="ECO:0000256" key="2">
    <source>
        <dbReference type="ARBA" id="ARBA00010876"/>
    </source>
</evidence>
<evidence type="ECO:0000256" key="3">
    <source>
        <dbReference type="ARBA" id="ARBA00022884"/>
    </source>
</evidence>
<evidence type="ECO:0000259" key="8">
    <source>
        <dbReference type="SMART" id="SM00363"/>
    </source>
</evidence>
<dbReference type="Pfam" id="PF01479">
    <property type="entry name" value="S4"/>
    <property type="match status" value="1"/>
</dbReference>
<dbReference type="InterPro" id="IPR006145">
    <property type="entry name" value="PsdUridine_synth_RsuA/RluA"/>
</dbReference>
<feature type="domain" description="RNA-binding S4" evidence="8">
    <location>
        <begin position="15"/>
        <end position="79"/>
    </location>
</feature>